<accession>A0A401RTF9</accession>
<organism evidence="15 16">
    <name type="scientific">Chiloscyllium punctatum</name>
    <name type="common">Brownbanded bambooshark</name>
    <name type="synonym">Hemiscyllium punctatum</name>
    <dbReference type="NCBI Taxonomy" id="137246"/>
    <lineage>
        <taxon>Eukaryota</taxon>
        <taxon>Metazoa</taxon>
        <taxon>Chordata</taxon>
        <taxon>Craniata</taxon>
        <taxon>Vertebrata</taxon>
        <taxon>Chondrichthyes</taxon>
        <taxon>Elasmobranchii</taxon>
        <taxon>Galeomorphii</taxon>
        <taxon>Galeoidea</taxon>
        <taxon>Orectolobiformes</taxon>
        <taxon>Hemiscylliidae</taxon>
        <taxon>Chiloscyllium</taxon>
    </lineage>
</organism>
<protein>
    <recommendedName>
        <fullName evidence="14">Dynein heavy chain hydrolytic ATP-binding dynein motor region domain-containing protein</fullName>
    </recommendedName>
</protein>
<evidence type="ECO:0000256" key="4">
    <source>
        <dbReference type="ARBA" id="ARBA00022701"/>
    </source>
</evidence>
<evidence type="ECO:0000256" key="11">
    <source>
        <dbReference type="ARBA" id="ARBA00023175"/>
    </source>
</evidence>
<dbReference type="InterPro" id="IPR027417">
    <property type="entry name" value="P-loop_NTPase"/>
</dbReference>
<keyword evidence="11" id="KW-0505">Motor protein</keyword>
<name>A0A401RTF9_CHIPU</name>
<evidence type="ECO:0000256" key="5">
    <source>
        <dbReference type="ARBA" id="ARBA00022737"/>
    </source>
</evidence>
<evidence type="ECO:0000256" key="12">
    <source>
        <dbReference type="ARBA" id="ARBA00023212"/>
    </source>
</evidence>
<evidence type="ECO:0000256" key="8">
    <source>
        <dbReference type="ARBA" id="ARBA00023017"/>
    </source>
</evidence>
<sequence length="439" mass="48407">MADTWDDADSVCSDIFESQVPPTDLPLIPLEELREFVKETRSRRDRAQLVLDRWSSFERVYWSAHAACQAPGLDNPGYAGRQELPENLKIQFRTVAMMVPDRQIIIRVKLASVGFLDNVLLAQKFFVLYKLCEEQLTKQVHYDFGLRNILSVLRTLGAQKRARPEDSEQTIVMRVLRDMNLSKLVDEDEPLFLSLISDLFPGIQLDSSTYVELQAAVANQVEIAGLVNHPPWNLKLVQAQCGPRGDSEWAQWGPCGDCEWAQCGTRGDGEHTHCRPHENGEWAQCETHGDGEWDQCGPRGDSEWACGEVMVMVSETSTDLTVTVREPSSDLVVKMCETSADLMVTVSGDLVVMVSESSVDLVMTECGVSADLMVMVSGHSAAVLLVMVSGVSVGLVVTVSEPSADVMVMVSGSSVDLVVMVWAQCRPRGDGVGPVQTTR</sequence>
<gene>
    <name evidence="15" type="ORF">chiPu_0019861</name>
</gene>
<keyword evidence="4" id="KW-0493">Microtubule</keyword>
<keyword evidence="12" id="KW-0206">Cytoskeleton</keyword>
<dbReference type="GO" id="GO:0007018">
    <property type="term" value="P:microtubule-based movement"/>
    <property type="evidence" value="ECO:0007669"/>
    <property type="project" value="InterPro"/>
</dbReference>
<dbReference type="Pfam" id="PF12774">
    <property type="entry name" value="AAA_6"/>
    <property type="match status" value="1"/>
</dbReference>
<keyword evidence="3" id="KW-0963">Cytoplasm</keyword>
<comment type="similarity">
    <text evidence="2">Belongs to the dynein heavy chain family.</text>
</comment>
<comment type="caution">
    <text evidence="15">The sequence shown here is derived from an EMBL/GenBank/DDBJ whole genome shotgun (WGS) entry which is preliminary data.</text>
</comment>
<comment type="subcellular location">
    <subcellularLocation>
        <location evidence="1">Cytoplasm</location>
        <location evidence="1">Cytoskeleton</location>
        <location evidence="1">Cilium axoneme</location>
    </subcellularLocation>
</comment>
<keyword evidence="5" id="KW-0677">Repeat</keyword>
<evidence type="ECO:0000256" key="1">
    <source>
        <dbReference type="ARBA" id="ARBA00004430"/>
    </source>
</evidence>
<proteinExistence type="inferred from homology"/>
<dbReference type="GO" id="GO:0005858">
    <property type="term" value="C:axonemal dynein complex"/>
    <property type="evidence" value="ECO:0007669"/>
    <property type="project" value="TreeGrafter"/>
</dbReference>
<dbReference type="GO" id="GO:0045505">
    <property type="term" value="F:dynein intermediate chain binding"/>
    <property type="evidence" value="ECO:0007669"/>
    <property type="project" value="InterPro"/>
</dbReference>
<keyword evidence="7" id="KW-0067">ATP-binding</keyword>
<keyword evidence="16" id="KW-1185">Reference proteome</keyword>
<dbReference type="InterPro" id="IPR026983">
    <property type="entry name" value="DHC"/>
</dbReference>
<dbReference type="InterPro" id="IPR043157">
    <property type="entry name" value="Dynein_AAA1S"/>
</dbReference>
<dbReference type="GO" id="GO:0005874">
    <property type="term" value="C:microtubule"/>
    <property type="evidence" value="ECO:0007669"/>
    <property type="project" value="UniProtKB-KW"/>
</dbReference>
<dbReference type="STRING" id="137246.A0A401RTF9"/>
<reference evidence="15 16" key="1">
    <citation type="journal article" date="2018" name="Nat. Ecol. Evol.">
        <title>Shark genomes provide insights into elasmobranch evolution and the origin of vertebrates.</title>
        <authorList>
            <person name="Hara Y"/>
            <person name="Yamaguchi K"/>
            <person name="Onimaru K"/>
            <person name="Kadota M"/>
            <person name="Koyanagi M"/>
            <person name="Keeley SD"/>
            <person name="Tatsumi K"/>
            <person name="Tanaka K"/>
            <person name="Motone F"/>
            <person name="Kageyama Y"/>
            <person name="Nozu R"/>
            <person name="Adachi N"/>
            <person name="Nishimura O"/>
            <person name="Nakagawa R"/>
            <person name="Tanegashima C"/>
            <person name="Kiyatake I"/>
            <person name="Matsumoto R"/>
            <person name="Murakumo K"/>
            <person name="Nishida K"/>
            <person name="Terakita A"/>
            <person name="Kuratani S"/>
            <person name="Sato K"/>
            <person name="Hyodo S Kuraku.S."/>
        </authorList>
    </citation>
    <scope>NUCLEOTIDE SEQUENCE [LARGE SCALE GENOMIC DNA]</scope>
</reference>
<evidence type="ECO:0000256" key="10">
    <source>
        <dbReference type="ARBA" id="ARBA00023069"/>
    </source>
</evidence>
<evidence type="ECO:0000256" key="9">
    <source>
        <dbReference type="ARBA" id="ARBA00023054"/>
    </source>
</evidence>
<keyword evidence="13" id="KW-0966">Cell projection</keyword>
<evidence type="ECO:0000256" key="2">
    <source>
        <dbReference type="ARBA" id="ARBA00008887"/>
    </source>
</evidence>
<dbReference type="InterPro" id="IPR035699">
    <property type="entry name" value="AAA_6"/>
</dbReference>
<dbReference type="OrthoDB" id="5593012at2759"/>
<dbReference type="AlphaFoldDB" id="A0A401RTF9"/>
<dbReference type="Gene3D" id="3.40.50.300">
    <property type="entry name" value="P-loop containing nucleotide triphosphate hydrolases"/>
    <property type="match status" value="1"/>
</dbReference>
<dbReference type="PANTHER" id="PTHR46532">
    <property type="entry name" value="MALE FERTILITY FACTOR KL5"/>
    <property type="match status" value="1"/>
</dbReference>
<dbReference type="FunFam" id="1.10.8.710:FF:000003">
    <property type="entry name" value="Dynein axonemal heavy chain 5"/>
    <property type="match status" value="1"/>
</dbReference>
<dbReference type="EMBL" id="BEZZ01002198">
    <property type="protein sequence ID" value="GCC21391.1"/>
    <property type="molecule type" value="Genomic_DNA"/>
</dbReference>
<keyword evidence="10" id="KW-0969">Cilium</keyword>
<keyword evidence="9" id="KW-0175">Coiled coil</keyword>
<dbReference type="Gene3D" id="1.10.8.710">
    <property type="match status" value="1"/>
</dbReference>
<dbReference type="GO" id="GO:0005524">
    <property type="term" value="F:ATP binding"/>
    <property type="evidence" value="ECO:0007669"/>
    <property type="project" value="UniProtKB-KW"/>
</dbReference>
<evidence type="ECO:0000256" key="13">
    <source>
        <dbReference type="ARBA" id="ARBA00023273"/>
    </source>
</evidence>
<evidence type="ECO:0000256" key="3">
    <source>
        <dbReference type="ARBA" id="ARBA00022490"/>
    </source>
</evidence>
<keyword evidence="8" id="KW-0243">Dynein</keyword>
<evidence type="ECO:0000259" key="14">
    <source>
        <dbReference type="Pfam" id="PF12774"/>
    </source>
</evidence>
<dbReference type="PANTHER" id="PTHR46532:SF11">
    <property type="entry name" value="DYNEIN AXONEMAL HEAVY CHAIN 12"/>
    <property type="match status" value="1"/>
</dbReference>
<evidence type="ECO:0000256" key="6">
    <source>
        <dbReference type="ARBA" id="ARBA00022741"/>
    </source>
</evidence>
<feature type="domain" description="Dynein heavy chain hydrolytic ATP-binding dynein motor region" evidence="14">
    <location>
        <begin position="75"/>
        <end position="238"/>
    </location>
</feature>
<dbReference type="Proteomes" id="UP000287033">
    <property type="component" value="Unassembled WGS sequence"/>
</dbReference>
<keyword evidence="6" id="KW-0547">Nucleotide-binding</keyword>
<evidence type="ECO:0000313" key="16">
    <source>
        <dbReference type="Proteomes" id="UP000287033"/>
    </source>
</evidence>
<dbReference type="GO" id="GO:0051959">
    <property type="term" value="F:dynein light intermediate chain binding"/>
    <property type="evidence" value="ECO:0007669"/>
    <property type="project" value="InterPro"/>
</dbReference>
<evidence type="ECO:0000256" key="7">
    <source>
        <dbReference type="ARBA" id="ARBA00022840"/>
    </source>
</evidence>
<evidence type="ECO:0000313" key="15">
    <source>
        <dbReference type="EMBL" id="GCC21391.1"/>
    </source>
</evidence>